<protein>
    <submittedName>
        <fullName evidence="1">DUF1489 family protein</fullName>
    </submittedName>
</protein>
<dbReference type="KEGG" id="fap:GR316_05670"/>
<evidence type="ECO:0000313" key="1">
    <source>
        <dbReference type="EMBL" id="QUS35790.1"/>
    </source>
</evidence>
<proteinExistence type="predicted"/>
<organism evidence="1 2">
    <name type="scientific">Falsirhodobacter algicola</name>
    <dbReference type="NCBI Taxonomy" id="2692330"/>
    <lineage>
        <taxon>Bacteria</taxon>
        <taxon>Pseudomonadati</taxon>
        <taxon>Pseudomonadota</taxon>
        <taxon>Alphaproteobacteria</taxon>
        <taxon>Rhodobacterales</taxon>
        <taxon>Paracoccaceae</taxon>
        <taxon>Falsirhodobacter</taxon>
    </lineage>
</organism>
<evidence type="ECO:0000313" key="2">
    <source>
        <dbReference type="Proteomes" id="UP000679284"/>
    </source>
</evidence>
<dbReference type="AlphaFoldDB" id="A0A8J8MS97"/>
<dbReference type="Pfam" id="PF07370">
    <property type="entry name" value="DUF1489"/>
    <property type="match status" value="1"/>
</dbReference>
<dbReference type="Proteomes" id="UP000679284">
    <property type="component" value="Chromosome"/>
</dbReference>
<accession>A0A8J8MS97</accession>
<name>A0A8J8MS97_9RHOB</name>
<dbReference type="InterPro" id="IPR008320">
    <property type="entry name" value="UCP032025"/>
</dbReference>
<dbReference type="RefSeq" id="WP_211785039.1">
    <property type="nucleotide sequence ID" value="NZ_CP047289.1"/>
</dbReference>
<keyword evidence="2" id="KW-1185">Reference proteome</keyword>
<gene>
    <name evidence="1" type="ORF">GR316_05670</name>
</gene>
<dbReference type="PIRSF" id="PIRSF032025">
    <property type="entry name" value="UCP032025"/>
    <property type="match status" value="1"/>
</dbReference>
<sequence>MTLHLLKLCVGAEGVEELVRRQAFLPGGAPRHVTRMWPKREDELLQGGSLYWIFKGLVLARQRITALEAVRGEDGIERCALILDPAIVRTEAQPRRAFQGWRYLSPADAPADLPDGREREEPLPPALARALAEMGLR</sequence>
<reference evidence="1" key="1">
    <citation type="submission" date="2020-01" db="EMBL/GenBank/DDBJ databases">
        <authorList>
            <person name="Yang Y."/>
            <person name="Kwon Y.M."/>
        </authorList>
    </citation>
    <scope>NUCLEOTIDE SEQUENCE</scope>
    <source>
        <strain evidence="1">PG104</strain>
    </source>
</reference>
<dbReference type="EMBL" id="CP047289">
    <property type="protein sequence ID" value="QUS35790.1"/>
    <property type="molecule type" value="Genomic_DNA"/>
</dbReference>